<dbReference type="EnsemblPlants" id="KEH28763">
    <property type="protein sequence ID" value="KEH28763"/>
    <property type="gene ID" value="MTR_4g011870"/>
</dbReference>
<dbReference type="Gene3D" id="3.40.30.10">
    <property type="entry name" value="Glutaredoxin"/>
    <property type="match status" value="1"/>
</dbReference>
<dbReference type="InterPro" id="IPR050730">
    <property type="entry name" value="UBX_domain-protein"/>
</dbReference>
<dbReference type="SMART" id="SM00594">
    <property type="entry name" value="UAS"/>
    <property type="match status" value="1"/>
</dbReference>
<reference evidence="3 5" key="2">
    <citation type="journal article" date="2014" name="BMC Genomics">
        <title>An improved genome release (version Mt4.0) for the model legume Medicago truncatula.</title>
        <authorList>
            <person name="Tang H."/>
            <person name="Krishnakumar V."/>
            <person name="Bidwell S."/>
            <person name="Rosen B."/>
            <person name="Chan A."/>
            <person name="Zhou S."/>
            <person name="Gentzbittel L."/>
            <person name="Childs K.L."/>
            <person name="Yandell M."/>
            <person name="Gundlach H."/>
            <person name="Mayer K.F."/>
            <person name="Schwartz D.C."/>
            <person name="Town C.D."/>
        </authorList>
    </citation>
    <scope>GENOME REANNOTATION</scope>
    <source>
        <strain evidence="3">A17</strain>
        <strain evidence="4 5">cv. Jemalong A17</strain>
    </source>
</reference>
<dbReference type="SUPFAM" id="SSF52833">
    <property type="entry name" value="Thioredoxin-like"/>
    <property type="match status" value="1"/>
</dbReference>
<proteinExistence type="predicted"/>
<evidence type="ECO:0000313" key="5">
    <source>
        <dbReference type="Proteomes" id="UP000002051"/>
    </source>
</evidence>
<dbReference type="InterPro" id="IPR006577">
    <property type="entry name" value="UAS"/>
</dbReference>
<evidence type="ECO:0000256" key="1">
    <source>
        <dbReference type="SAM" id="MobiDB-lite"/>
    </source>
</evidence>
<dbReference type="CDD" id="cd02958">
    <property type="entry name" value="UAS"/>
    <property type="match status" value="1"/>
</dbReference>
<gene>
    <name evidence="3" type="ordered locus">MTR_4g011870</name>
</gene>
<organism evidence="3 5">
    <name type="scientific">Medicago truncatula</name>
    <name type="common">Barrel medic</name>
    <name type="synonym">Medicago tribuloides</name>
    <dbReference type="NCBI Taxonomy" id="3880"/>
    <lineage>
        <taxon>Eukaryota</taxon>
        <taxon>Viridiplantae</taxon>
        <taxon>Streptophyta</taxon>
        <taxon>Embryophyta</taxon>
        <taxon>Tracheophyta</taxon>
        <taxon>Spermatophyta</taxon>
        <taxon>Magnoliopsida</taxon>
        <taxon>eudicotyledons</taxon>
        <taxon>Gunneridae</taxon>
        <taxon>Pentapetalae</taxon>
        <taxon>rosids</taxon>
        <taxon>fabids</taxon>
        <taxon>Fabales</taxon>
        <taxon>Fabaceae</taxon>
        <taxon>Papilionoideae</taxon>
        <taxon>50 kb inversion clade</taxon>
        <taxon>NPAAA clade</taxon>
        <taxon>Hologalegina</taxon>
        <taxon>IRL clade</taxon>
        <taxon>Trifolieae</taxon>
        <taxon>Medicago</taxon>
    </lineage>
</organism>
<feature type="region of interest" description="Disordered" evidence="1">
    <location>
        <begin position="234"/>
        <end position="260"/>
    </location>
</feature>
<dbReference type="PANTHER" id="PTHR23322">
    <property type="entry name" value="FAS-ASSOCIATED PROTEIN"/>
    <property type="match status" value="1"/>
</dbReference>
<dbReference type="Gene3D" id="1.10.8.10">
    <property type="entry name" value="DNA helicase RuvA subunit, C-terminal domain"/>
    <property type="match status" value="1"/>
</dbReference>
<dbReference type="Pfam" id="PF14555">
    <property type="entry name" value="UBA_4"/>
    <property type="match status" value="1"/>
</dbReference>
<dbReference type="Pfam" id="PF13899">
    <property type="entry name" value="Thioredoxin_7"/>
    <property type="match status" value="1"/>
</dbReference>
<evidence type="ECO:0000259" key="2">
    <source>
        <dbReference type="SMART" id="SM00594"/>
    </source>
</evidence>
<dbReference type="GO" id="GO:0043161">
    <property type="term" value="P:proteasome-mediated ubiquitin-dependent protein catabolic process"/>
    <property type="evidence" value="ECO:0000318"/>
    <property type="project" value="GO_Central"/>
</dbReference>
<feature type="domain" description="UAS" evidence="2">
    <location>
        <begin position="105"/>
        <end position="228"/>
    </location>
</feature>
<reference evidence="4" key="3">
    <citation type="submission" date="2015-04" db="UniProtKB">
        <authorList>
            <consortium name="EnsemblPlants"/>
        </authorList>
    </citation>
    <scope>IDENTIFICATION</scope>
    <source>
        <strain evidence="4">cv. Jemalong A17</strain>
    </source>
</reference>
<evidence type="ECO:0000313" key="4">
    <source>
        <dbReference type="EnsemblPlants" id="KEH28763"/>
    </source>
</evidence>
<name>A0A072UI13_MEDTR</name>
<dbReference type="EMBL" id="CM001220">
    <property type="protein sequence ID" value="KEH28763.1"/>
    <property type="molecule type" value="Genomic_DNA"/>
</dbReference>
<dbReference type="HOGENOM" id="CLU_021255_0_0_1"/>
<dbReference type="GO" id="GO:0043130">
    <property type="term" value="F:ubiquitin binding"/>
    <property type="evidence" value="ECO:0000318"/>
    <property type="project" value="GO_Central"/>
</dbReference>
<dbReference type="CDD" id="cd14273">
    <property type="entry name" value="UBA_TAP-C_like"/>
    <property type="match status" value="1"/>
</dbReference>
<dbReference type="Proteomes" id="UP000002051">
    <property type="component" value="Chromosome 4"/>
</dbReference>
<dbReference type="AlphaFoldDB" id="A0A072UI13"/>
<sequence>MMLSSSEKTSVSIFLEIARGATAATAKHFLESTSWNVEEALEWYLSGDYDDSIMCGDDDAPETVAEQEEPIKFKKETTTTRRRSVCESDLGAAAASTTVAETEDNLASLYRPPTHLMFNASFKKAKCAASMQNKWLLVNIQSTKEFNSLMLNRDTWTNDAVSQIITTNFIFLQVYDDTTKGKKLCTYYKLNSIPVVLIIHPITGQNMHSWEGLVQPQTLLEGLLTFLDATPKDHHNTLSHKSPPGTSTPPDTEATLDSDSSEEEDDQLLWSFIAVQLKEDETKPFKLTHEIHGASKNLDYRSNATFEESGLAGSMISVTWD</sequence>
<evidence type="ECO:0000313" key="3">
    <source>
        <dbReference type="EMBL" id="KEH28763.1"/>
    </source>
</evidence>
<dbReference type="PANTHER" id="PTHR23322:SF6">
    <property type="entry name" value="UBX DOMAIN-CONTAINING PROTEIN 7"/>
    <property type="match status" value="1"/>
</dbReference>
<reference evidence="3 5" key="1">
    <citation type="journal article" date="2011" name="Nature">
        <title>The Medicago genome provides insight into the evolution of rhizobial symbioses.</title>
        <authorList>
            <person name="Young N.D."/>
            <person name="Debelle F."/>
            <person name="Oldroyd G.E."/>
            <person name="Geurts R."/>
            <person name="Cannon S.B."/>
            <person name="Udvardi M.K."/>
            <person name="Benedito V.A."/>
            <person name="Mayer K.F."/>
            <person name="Gouzy J."/>
            <person name="Schoof H."/>
            <person name="Van de Peer Y."/>
            <person name="Proost S."/>
            <person name="Cook D.R."/>
            <person name="Meyers B.C."/>
            <person name="Spannagl M."/>
            <person name="Cheung F."/>
            <person name="De Mita S."/>
            <person name="Krishnakumar V."/>
            <person name="Gundlach H."/>
            <person name="Zhou S."/>
            <person name="Mudge J."/>
            <person name="Bharti A.K."/>
            <person name="Murray J.D."/>
            <person name="Naoumkina M.A."/>
            <person name="Rosen B."/>
            <person name="Silverstein K.A."/>
            <person name="Tang H."/>
            <person name="Rombauts S."/>
            <person name="Zhao P.X."/>
            <person name="Zhou P."/>
            <person name="Barbe V."/>
            <person name="Bardou P."/>
            <person name="Bechner M."/>
            <person name="Bellec A."/>
            <person name="Berger A."/>
            <person name="Berges H."/>
            <person name="Bidwell S."/>
            <person name="Bisseling T."/>
            <person name="Choisne N."/>
            <person name="Couloux A."/>
            <person name="Denny R."/>
            <person name="Deshpande S."/>
            <person name="Dai X."/>
            <person name="Doyle J.J."/>
            <person name="Dudez A.M."/>
            <person name="Farmer A.D."/>
            <person name="Fouteau S."/>
            <person name="Franken C."/>
            <person name="Gibelin C."/>
            <person name="Gish J."/>
            <person name="Goldstein S."/>
            <person name="Gonzalez A.J."/>
            <person name="Green P.J."/>
            <person name="Hallab A."/>
            <person name="Hartog M."/>
            <person name="Hua A."/>
            <person name="Humphray S.J."/>
            <person name="Jeong D.H."/>
            <person name="Jing Y."/>
            <person name="Jocker A."/>
            <person name="Kenton S.M."/>
            <person name="Kim D.J."/>
            <person name="Klee K."/>
            <person name="Lai H."/>
            <person name="Lang C."/>
            <person name="Lin S."/>
            <person name="Macmil S.L."/>
            <person name="Magdelenat G."/>
            <person name="Matthews L."/>
            <person name="McCorrison J."/>
            <person name="Monaghan E.L."/>
            <person name="Mun J.H."/>
            <person name="Najar F.Z."/>
            <person name="Nicholson C."/>
            <person name="Noirot C."/>
            <person name="O'Bleness M."/>
            <person name="Paule C.R."/>
            <person name="Poulain J."/>
            <person name="Prion F."/>
            <person name="Qin B."/>
            <person name="Qu C."/>
            <person name="Retzel E.F."/>
            <person name="Riddle C."/>
            <person name="Sallet E."/>
            <person name="Samain S."/>
            <person name="Samson N."/>
            <person name="Sanders I."/>
            <person name="Saurat O."/>
            <person name="Scarpelli C."/>
            <person name="Schiex T."/>
            <person name="Segurens B."/>
            <person name="Severin A.J."/>
            <person name="Sherrier D.J."/>
            <person name="Shi R."/>
            <person name="Sims S."/>
            <person name="Singer S.R."/>
            <person name="Sinharoy S."/>
            <person name="Sterck L."/>
            <person name="Viollet A."/>
            <person name="Wang B.B."/>
            <person name="Wang K."/>
            <person name="Wang M."/>
            <person name="Wang X."/>
            <person name="Warfsmann J."/>
            <person name="Weissenbach J."/>
            <person name="White D.D."/>
            <person name="White J.D."/>
            <person name="Wiley G.B."/>
            <person name="Wincker P."/>
            <person name="Xing Y."/>
            <person name="Yang L."/>
            <person name="Yao Z."/>
            <person name="Ying F."/>
            <person name="Zhai J."/>
            <person name="Zhou L."/>
            <person name="Zuber A."/>
            <person name="Denarie J."/>
            <person name="Dixon R.A."/>
            <person name="May G.D."/>
            <person name="Schwartz D.C."/>
            <person name="Rogers J."/>
            <person name="Quetier F."/>
            <person name="Town C.D."/>
            <person name="Roe B.A."/>
        </authorList>
    </citation>
    <scope>NUCLEOTIDE SEQUENCE [LARGE SCALE GENOMIC DNA]</scope>
    <source>
        <strain evidence="3">A17</strain>
        <strain evidence="4 5">cv. Jemalong A17</strain>
    </source>
</reference>
<dbReference type="InterPro" id="IPR036249">
    <property type="entry name" value="Thioredoxin-like_sf"/>
</dbReference>
<accession>A0A072UI13</accession>
<keyword evidence="5" id="KW-1185">Reference proteome</keyword>
<dbReference type="GO" id="GO:0005634">
    <property type="term" value="C:nucleus"/>
    <property type="evidence" value="ECO:0000318"/>
    <property type="project" value="GO_Central"/>
</dbReference>
<dbReference type="STRING" id="3880.A0A072UI13"/>
<protein>
    <submittedName>
        <fullName evidence="3">Structural constituent of ribosome protein</fullName>
    </submittedName>
</protein>